<reference evidence="4" key="2">
    <citation type="submission" date="2012-11" db="EMBL/GenBank/DDBJ databases">
        <authorList>
            <person name="Kuo A."/>
            <person name="Curtis B.A."/>
            <person name="Tanifuji G."/>
            <person name="Burki F."/>
            <person name="Gruber A."/>
            <person name="Irimia M."/>
            <person name="Maruyama S."/>
            <person name="Arias M.C."/>
            <person name="Ball S.G."/>
            <person name="Gile G.H."/>
            <person name="Hirakawa Y."/>
            <person name="Hopkins J.F."/>
            <person name="Rensing S.A."/>
            <person name="Schmutz J."/>
            <person name="Symeonidi A."/>
            <person name="Elias M."/>
            <person name="Eveleigh R.J."/>
            <person name="Herman E.K."/>
            <person name="Klute M.J."/>
            <person name="Nakayama T."/>
            <person name="Obornik M."/>
            <person name="Reyes-Prieto A."/>
            <person name="Armbrust E.V."/>
            <person name="Aves S.J."/>
            <person name="Beiko R.G."/>
            <person name="Coutinho P."/>
            <person name="Dacks J.B."/>
            <person name="Durnford D.G."/>
            <person name="Fast N.M."/>
            <person name="Green B.R."/>
            <person name="Grisdale C."/>
            <person name="Hempe F."/>
            <person name="Henrissat B."/>
            <person name="Hoppner M.P."/>
            <person name="Ishida K.-I."/>
            <person name="Kim E."/>
            <person name="Koreny L."/>
            <person name="Kroth P.G."/>
            <person name="Liu Y."/>
            <person name="Malik S.-B."/>
            <person name="Maier U.G."/>
            <person name="McRose D."/>
            <person name="Mock T."/>
            <person name="Neilson J.A."/>
            <person name="Onodera N.T."/>
            <person name="Poole A.M."/>
            <person name="Pritham E.J."/>
            <person name="Richards T.A."/>
            <person name="Rocap G."/>
            <person name="Roy S.W."/>
            <person name="Sarai C."/>
            <person name="Schaack S."/>
            <person name="Shirato S."/>
            <person name="Slamovits C.H."/>
            <person name="Spencer D.F."/>
            <person name="Suzuki S."/>
            <person name="Worden A.Z."/>
            <person name="Zauner S."/>
            <person name="Barry K."/>
            <person name="Bell C."/>
            <person name="Bharti A.K."/>
            <person name="Crow J.A."/>
            <person name="Grimwood J."/>
            <person name="Kramer R."/>
            <person name="Lindquist E."/>
            <person name="Lucas S."/>
            <person name="Salamov A."/>
            <person name="McFadden G.I."/>
            <person name="Lane C.E."/>
            <person name="Keeling P.J."/>
            <person name="Gray M.W."/>
            <person name="Grigoriev I.V."/>
            <person name="Archibald J.M."/>
        </authorList>
    </citation>
    <scope>NUCLEOTIDE SEQUENCE</scope>
    <source>
        <strain evidence="4">CCMP2712</strain>
    </source>
</reference>
<reference evidence="2 4" key="1">
    <citation type="journal article" date="2012" name="Nature">
        <title>Algal genomes reveal evolutionary mosaicism and the fate of nucleomorphs.</title>
        <authorList>
            <consortium name="DOE Joint Genome Institute"/>
            <person name="Curtis B.A."/>
            <person name="Tanifuji G."/>
            <person name="Burki F."/>
            <person name="Gruber A."/>
            <person name="Irimia M."/>
            <person name="Maruyama S."/>
            <person name="Arias M.C."/>
            <person name="Ball S.G."/>
            <person name="Gile G.H."/>
            <person name="Hirakawa Y."/>
            <person name="Hopkins J.F."/>
            <person name="Kuo A."/>
            <person name="Rensing S.A."/>
            <person name="Schmutz J."/>
            <person name="Symeonidi A."/>
            <person name="Elias M."/>
            <person name="Eveleigh R.J."/>
            <person name="Herman E.K."/>
            <person name="Klute M.J."/>
            <person name="Nakayama T."/>
            <person name="Obornik M."/>
            <person name="Reyes-Prieto A."/>
            <person name="Armbrust E.V."/>
            <person name="Aves S.J."/>
            <person name="Beiko R.G."/>
            <person name="Coutinho P."/>
            <person name="Dacks J.B."/>
            <person name="Durnford D.G."/>
            <person name="Fast N.M."/>
            <person name="Green B.R."/>
            <person name="Grisdale C.J."/>
            <person name="Hempel F."/>
            <person name="Henrissat B."/>
            <person name="Hoppner M.P."/>
            <person name="Ishida K."/>
            <person name="Kim E."/>
            <person name="Koreny L."/>
            <person name="Kroth P.G."/>
            <person name="Liu Y."/>
            <person name="Malik S.B."/>
            <person name="Maier U.G."/>
            <person name="McRose D."/>
            <person name="Mock T."/>
            <person name="Neilson J.A."/>
            <person name="Onodera N.T."/>
            <person name="Poole A.M."/>
            <person name="Pritham E.J."/>
            <person name="Richards T.A."/>
            <person name="Rocap G."/>
            <person name="Roy S.W."/>
            <person name="Sarai C."/>
            <person name="Schaack S."/>
            <person name="Shirato S."/>
            <person name="Slamovits C.H."/>
            <person name="Spencer D.F."/>
            <person name="Suzuki S."/>
            <person name="Worden A.Z."/>
            <person name="Zauner S."/>
            <person name="Barry K."/>
            <person name="Bell C."/>
            <person name="Bharti A.K."/>
            <person name="Crow J.A."/>
            <person name="Grimwood J."/>
            <person name="Kramer R."/>
            <person name="Lindquist E."/>
            <person name="Lucas S."/>
            <person name="Salamov A."/>
            <person name="McFadden G.I."/>
            <person name="Lane C.E."/>
            <person name="Keeling P.J."/>
            <person name="Gray M.W."/>
            <person name="Grigoriev I.V."/>
            <person name="Archibald J.M."/>
        </authorList>
    </citation>
    <scope>NUCLEOTIDE SEQUENCE</scope>
    <source>
        <strain evidence="2 4">CCMP2712</strain>
    </source>
</reference>
<dbReference type="HOGENOM" id="CLU_720500_0_0_1"/>
<dbReference type="AlphaFoldDB" id="L1JHG0"/>
<dbReference type="EMBL" id="JH992987">
    <property type="protein sequence ID" value="EKX47953.1"/>
    <property type="molecule type" value="Genomic_DNA"/>
</dbReference>
<dbReference type="EnsemblProtists" id="EKX47953">
    <property type="protein sequence ID" value="EKX47953"/>
    <property type="gene ID" value="GUITHDRAFT_136925"/>
</dbReference>
<dbReference type="GeneID" id="17304701"/>
<evidence type="ECO:0000313" key="2">
    <source>
        <dbReference type="EMBL" id="EKX47953.1"/>
    </source>
</evidence>
<feature type="coiled-coil region" evidence="1">
    <location>
        <begin position="27"/>
        <end position="57"/>
    </location>
</feature>
<feature type="coiled-coil region" evidence="1">
    <location>
        <begin position="348"/>
        <end position="375"/>
    </location>
</feature>
<evidence type="ECO:0000313" key="4">
    <source>
        <dbReference type="Proteomes" id="UP000011087"/>
    </source>
</evidence>
<protein>
    <submittedName>
        <fullName evidence="2 3">Uncharacterized protein</fullName>
    </submittedName>
</protein>
<organism evidence="2">
    <name type="scientific">Guillardia theta (strain CCMP2712)</name>
    <name type="common">Cryptophyte</name>
    <dbReference type="NCBI Taxonomy" id="905079"/>
    <lineage>
        <taxon>Eukaryota</taxon>
        <taxon>Cryptophyceae</taxon>
        <taxon>Pyrenomonadales</taxon>
        <taxon>Geminigeraceae</taxon>
        <taxon>Guillardia</taxon>
    </lineage>
</organism>
<feature type="coiled-coil region" evidence="1">
    <location>
        <begin position="225"/>
        <end position="296"/>
    </location>
</feature>
<dbReference type="RefSeq" id="XP_005834933.1">
    <property type="nucleotide sequence ID" value="XM_005834876.1"/>
</dbReference>
<name>L1JHG0_GUITC</name>
<evidence type="ECO:0000313" key="3">
    <source>
        <dbReference type="EnsemblProtists" id="EKX47953"/>
    </source>
</evidence>
<keyword evidence="4" id="KW-1185">Reference proteome</keyword>
<evidence type="ECO:0000256" key="1">
    <source>
        <dbReference type="SAM" id="Coils"/>
    </source>
</evidence>
<accession>L1JHG0</accession>
<dbReference type="PaxDb" id="55529-EKX47953"/>
<sequence length="384" mass="45021">MQRELVERKRELARVKDAFLLDGKRSVQSLLKDAKKFEKASRQLAKEREEATRSEKEFEIKERFQHIKDYDPELPRHQRRHETHTKVLVEFLGGVKEVDVADAAAELDVEKMKRKLASMNTQEHARQIEEQLVFIREINEQLQESRSKNMQLEVLASAESLRLASVGTKTSLQNHRLKLITRTSPHWQMSEFFELDILVCPVCRSPVHMTATHVPRREHLAQELKIRQEKEILSLESRIKDLEDINLKTNEQIKKMEDDGRLICSQDLLQSVHDTKVLYEEEIEALRLSNRHLQEQVKGMEVLRDLHAQATRELNYTKRTLRLHDTVEVGRWSVSPAADVKWRNVAGVDQLKEALKDLERDAANLRSLIRVREREEKNKSTSSW</sequence>
<reference evidence="3" key="3">
    <citation type="submission" date="2016-03" db="UniProtKB">
        <authorList>
            <consortium name="EnsemblProtists"/>
        </authorList>
    </citation>
    <scope>IDENTIFICATION</scope>
</reference>
<gene>
    <name evidence="2" type="ORF">GUITHDRAFT_136925</name>
</gene>
<proteinExistence type="predicted"/>
<dbReference type="KEGG" id="gtt:GUITHDRAFT_136925"/>
<feature type="coiled-coil region" evidence="1">
    <location>
        <begin position="125"/>
        <end position="155"/>
    </location>
</feature>
<keyword evidence="1" id="KW-0175">Coiled coil</keyword>
<dbReference type="Proteomes" id="UP000011087">
    <property type="component" value="Unassembled WGS sequence"/>
</dbReference>